<reference evidence="3" key="1">
    <citation type="submission" date="2016-10" db="EMBL/GenBank/DDBJ databases">
        <authorList>
            <person name="Varghese N."/>
            <person name="Submissions S."/>
        </authorList>
    </citation>
    <scope>NUCLEOTIDE SEQUENCE [LARGE SCALE GENOMIC DNA]</scope>
    <source>
        <strain evidence="3">DSM 44208</strain>
    </source>
</reference>
<accession>A0A1I5S5U3</accession>
<dbReference type="RefSeq" id="WP_091112880.1">
    <property type="nucleotide sequence ID" value="NZ_FOWQ01000007.1"/>
</dbReference>
<keyword evidence="3" id="KW-1185">Reference proteome</keyword>
<proteinExistence type="predicted"/>
<keyword evidence="1" id="KW-0472">Membrane</keyword>
<feature type="transmembrane region" description="Helical" evidence="1">
    <location>
        <begin position="163"/>
        <end position="183"/>
    </location>
</feature>
<dbReference type="STRING" id="1523247.SAMN05660464_3809"/>
<name>A0A1I5S5U3_9ACTN</name>
<feature type="transmembrane region" description="Helical" evidence="1">
    <location>
        <begin position="132"/>
        <end position="156"/>
    </location>
</feature>
<evidence type="ECO:0000313" key="2">
    <source>
        <dbReference type="EMBL" id="SFP66011.1"/>
    </source>
</evidence>
<organism evidence="2 3">
    <name type="scientific">Geodermatophilus dictyosporus</name>
    <dbReference type="NCBI Taxonomy" id="1523247"/>
    <lineage>
        <taxon>Bacteria</taxon>
        <taxon>Bacillati</taxon>
        <taxon>Actinomycetota</taxon>
        <taxon>Actinomycetes</taxon>
        <taxon>Geodermatophilales</taxon>
        <taxon>Geodermatophilaceae</taxon>
        <taxon>Geodermatophilus</taxon>
    </lineage>
</organism>
<gene>
    <name evidence="2" type="ORF">SAMN05660464_3809</name>
</gene>
<sequence length="223" mass="22410">MTGQPYEQDWEAVPPGTAWAPPGTAWAPVVPPPGPPAQPYGLPAHRYGPVPYGPPGYGPPGAHRPGPYGQPVPWGVPPGWGVVPPAPPAWPHGPGRPPVATAAAVLGLVTGGLTGLVSLLFLVAVLGGDEDAVPATLVLGLPCAAGLVTGGVWLLGRRSPLPLFCSALAAVVVLFLVLVVVAATEDADAVAGFGLFLVFALPLPVLTAVFARLPRTTGWAAGG</sequence>
<protein>
    <submittedName>
        <fullName evidence="2">Uncharacterized protein</fullName>
    </submittedName>
</protein>
<keyword evidence="1" id="KW-0812">Transmembrane</keyword>
<evidence type="ECO:0000256" key="1">
    <source>
        <dbReference type="SAM" id="Phobius"/>
    </source>
</evidence>
<feature type="transmembrane region" description="Helical" evidence="1">
    <location>
        <begin position="189"/>
        <end position="211"/>
    </location>
</feature>
<dbReference type="OrthoDB" id="5198036at2"/>
<feature type="transmembrane region" description="Helical" evidence="1">
    <location>
        <begin position="99"/>
        <end position="126"/>
    </location>
</feature>
<keyword evidence="1" id="KW-1133">Transmembrane helix</keyword>
<dbReference type="Proteomes" id="UP000198857">
    <property type="component" value="Unassembled WGS sequence"/>
</dbReference>
<dbReference type="EMBL" id="FOWQ01000007">
    <property type="protein sequence ID" value="SFP66011.1"/>
    <property type="molecule type" value="Genomic_DNA"/>
</dbReference>
<evidence type="ECO:0000313" key="3">
    <source>
        <dbReference type="Proteomes" id="UP000198857"/>
    </source>
</evidence>
<dbReference type="AlphaFoldDB" id="A0A1I5S5U3"/>